<dbReference type="GeneID" id="102802311"/>
<evidence type="ECO:0000256" key="2">
    <source>
        <dbReference type="ARBA" id="ARBA00023043"/>
    </source>
</evidence>
<name>A0ABM0MK79_SACKO</name>
<feature type="domain" description="SOCS box" evidence="4">
    <location>
        <begin position="537"/>
        <end position="582"/>
    </location>
</feature>
<organism evidence="5 6">
    <name type="scientific">Saccoglossus kowalevskii</name>
    <name type="common">Acorn worm</name>
    <dbReference type="NCBI Taxonomy" id="10224"/>
    <lineage>
        <taxon>Eukaryota</taxon>
        <taxon>Metazoa</taxon>
        <taxon>Hemichordata</taxon>
        <taxon>Enteropneusta</taxon>
        <taxon>Harrimaniidae</taxon>
        <taxon>Saccoglossus</taxon>
    </lineage>
</organism>
<gene>
    <name evidence="6" type="primary">LOC102802311</name>
</gene>
<dbReference type="Pfam" id="PF07525">
    <property type="entry name" value="SOCS_box"/>
    <property type="match status" value="1"/>
</dbReference>
<keyword evidence="1" id="KW-0677">Repeat</keyword>
<evidence type="ECO:0000256" key="1">
    <source>
        <dbReference type="ARBA" id="ARBA00022737"/>
    </source>
</evidence>
<dbReference type="SMART" id="SM00248">
    <property type="entry name" value="ANK"/>
    <property type="match status" value="7"/>
</dbReference>
<proteinExistence type="predicted"/>
<feature type="repeat" description="ANK" evidence="3">
    <location>
        <begin position="76"/>
        <end position="108"/>
    </location>
</feature>
<evidence type="ECO:0000313" key="5">
    <source>
        <dbReference type="Proteomes" id="UP000694865"/>
    </source>
</evidence>
<evidence type="ECO:0000256" key="3">
    <source>
        <dbReference type="PROSITE-ProRule" id="PRU00023"/>
    </source>
</evidence>
<dbReference type="InterPro" id="IPR036770">
    <property type="entry name" value="Ankyrin_rpt-contain_sf"/>
</dbReference>
<dbReference type="Proteomes" id="UP000694865">
    <property type="component" value="Unplaced"/>
</dbReference>
<dbReference type="PANTHER" id="PTHR24198">
    <property type="entry name" value="ANKYRIN REPEAT AND PROTEIN KINASE DOMAIN-CONTAINING PROTEIN"/>
    <property type="match status" value="1"/>
</dbReference>
<keyword evidence="2 3" id="KW-0040">ANK repeat</keyword>
<feature type="repeat" description="ANK" evidence="3">
    <location>
        <begin position="275"/>
        <end position="298"/>
    </location>
</feature>
<reference evidence="6" key="1">
    <citation type="submission" date="2025-08" db="UniProtKB">
        <authorList>
            <consortium name="RefSeq"/>
        </authorList>
    </citation>
    <scope>IDENTIFICATION</scope>
    <source>
        <tissue evidence="6">Testes</tissue>
    </source>
</reference>
<dbReference type="SUPFAM" id="SSF48403">
    <property type="entry name" value="Ankyrin repeat"/>
    <property type="match status" value="2"/>
</dbReference>
<dbReference type="PROSITE" id="PS50088">
    <property type="entry name" value="ANK_REPEAT"/>
    <property type="match status" value="4"/>
</dbReference>
<dbReference type="Gene3D" id="1.25.40.20">
    <property type="entry name" value="Ankyrin repeat-containing domain"/>
    <property type="match status" value="3"/>
</dbReference>
<protein>
    <submittedName>
        <fullName evidence="6">Ankyrin repeat and SOCS box protein 14-like</fullName>
    </submittedName>
</protein>
<dbReference type="RefSeq" id="XP_006820420.1">
    <property type="nucleotide sequence ID" value="XM_006820357.1"/>
</dbReference>
<evidence type="ECO:0000259" key="4">
    <source>
        <dbReference type="PROSITE" id="PS50225"/>
    </source>
</evidence>
<accession>A0ABM0MK79</accession>
<dbReference type="SUPFAM" id="SSF158235">
    <property type="entry name" value="SOCS box-like"/>
    <property type="match status" value="1"/>
</dbReference>
<sequence>MDFTEFYDDTVSTVAQAARIGNVKTLAKLIKHGKCVDIADNRGWRPLHHAASKGHIDCINLLLKQEDTDVNWRSFEGETALFFAAKGGYLDAVHLLLKADIDPNIGNNEEATPLLKDRGHCMVHEINVPSDRKHCMVHEINVPSDRKHCMVHEINVPSDRRHCMVHEINVPSDRRHYMVHEINVPSDRKHCMVHEINVPSDRKHCMVHEINVPSDRGHCMVHEINVPSDRKHCADPNSAACDGGTPLFICTQENHIECLELLMKHGADVTKKTQDNYLPLHIAAHKGHYRCLELLLEKTNNDMLEGTLNPIMLTMFGLDVYTNCAELLVNNGIKLNTRTHFSVNPLEDILDEDNDFSLYNDVFLAPLNVAVIRNEENLVRFFLNHGADTNFVPYPCTMCLASHSSVSVSILDLLIRHGARPTCTYKRRPAKDNEKWIDYFPLLTALNSEPSNKIKRLFDSGFHLEHCLFQQCCSDLKCFFTALNDYFIAHKNRSILLNQLVLLALDYVGTVRLCSHAMNQLCIEHPSYSLIQSIIDNPRTLQQLCRVRILELLGTSLILKKDEVLRELILPDILKKFLIHEL</sequence>
<dbReference type="CDD" id="cd03716">
    <property type="entry name" value="SOCS_ASB_like"/>
    <property type="match status" value="1"/>
</dbReference>
<feature type="repeat" description="ANK" evidence="3">
    <location>
        <begin position="242"/>
        <end position="274"/>
    </location>
</feature>
<feature type="repeat" description="ANK" evidence="3">
    <location>
        <begin position="42"/>
        <end position="64"/>
    </location>
</feature>
<dbReference type="InterPro" id="IPR001496">
    <property type="entry name" value="SOCS_box"/>
</dbReference>
<evidence type="ECO:0000313" key="6">
    <source>
        <dbReference type="RefSeq" id="XP_006820420.1"/>
    </source>
</evidence>
<dbReference type="SMART" id="SM00969">
    <property type="entry name" value="SOCS_box"/>
    <property type="match status" value="1"/>
</dbReference>
<dbReference type="PANTHER" id="PTHR24198:SF190">
    <property type="entry name" value="DYNEIN HEAVY CHAIN 12, AXONEMAL-LIKE"/>
    <property type="match status" value="1"/>
</dbReference>
<dbReference type="PROSITE" id="PS50297">
    <property type="entry name" value="ANK_REP_REGION"/>
    <property type="match status" value="4"/>
</dbReference>
<dbReference type="Pfam" id="PF12796">
    <property type="entry name" value="Ank_2"/>
    <property type="match status" value="2"/>
</dbReference>
<dbReference type="PRINTS" id="PR01415">
    <property type="entry name" value="ANKYRIN"/>
</dbReference>
<dbReference type="InterPro" id="IPR002110">
    <property type="entry name" value="Ankyrin_rpt"/>
</dbReference>
<dbReference type="PROSITE" id="PS50225">
    <property type="entry name" value="SOCS"/>
    <property type="match status" value="1"/>
</dbReference>
<keyword evidence="5" id="KW-1185">Reference proteome</keyword>
<dbReference type="InterPro" id="IPR036036">
    <property type="entry name" value="SOCS_box-like_dom_sf"/>
</dbReference>